<name>A0A5Q2W5L5_9CAUD</name>
<evidence type="ECO:0000313" key="2">
    <source>
        <dbReference type="EMBL" id="QGH71528.1"/>
    </source>
</evidence>
<keyword evidence="3" id="KW-1185">Reference proteome</keyword>
<accession>A0A5Q2W5L5</accession>
<keyword evidence="1" id="KW-0812">Transmembrane</keyword>
<sequence length="28" mass="3132">MTILEQVFVFSLCIAAGCILSYFICKDC</sequence>
<proteinExistence type="predicted"/>
<dbReference type="EMBL" id="MN614471">
    <property type="protein sequence ID" value="QGH71528.1"/>
    <property type="molecule type" value="Genomic_DNA"/>
</dbReference>
<organism evidence="2 3">
    <name type="scientific">Acinetobacter phage vB_AbaP_APK48-3</name>
    <dbReference type="NCBI Taxonomy" id="2663328"/>
    <lineage>
        <taxon>Viruses</taxon>
        <taxon>Duplodnaviria</taxon>
        <taxon>Heunggongvirae</taxon>
        <taxon>Uroviricota</taxon>
        <taxon>Caudoviricetes</taxon>
        <taxon>Autographivirales</taxon>
        <taxon>Autoscriptoviridae</taxon>
        <taxon>Beijerinckvirinae</taxon>
        <taxon>Friunavirus</taxon>
        <taxon>Friunavirus APK483</taxon>
    </lineage>
</organism>
<dbReference type="Proteomes" id="UP000329597">
    <property type="component" value="Segment"/>
</dbReference>
<feature type="transmembrane region" description="Helical" evidence="1">
    <location>
        <begin position="6"/>
        <end position="25"/>
    </location>
</feature>
<keyword evidence="1" id="KW-0472">Membrane</keyword>
<evidence type="ECO:0000256" key="1">
    <source>
        <dbReference type="SAM" id="Phobius"/>
    </source>
</evidence>
<gene>
    <name evidence="2" type="ORF">ABK483_gp07</name>
</gene>
<reference evidence="2 3" key="1">
    <citation type="submission" date="2019-10" db="EMBL/GenBank/DDBJ databases">
        <authorList>
            <person name="Shneider M.M."/>
            <person name="Timoshina O.Y."/>
            <person name="Popova A.V."/>
            <person name="Shagin D.A."/>
            <person name="Yanushevich Y."/>
            <person name="Shelenkov A.A."/>
            <person name="Mikhailova Y.V."/>
        </authorList>
    </citation>
    <scope>NUCLEOTIDE SEQUENCE [LARGE SCALE GENOMIC DNA]</scope>
</reference>
<protein>
    <submittedName>
        <fullName evidence="2">Uncharacterized protein</fullName>
    </submittedName>
</protein>
<evidence type="ECO:0000313" key="3">
    <source>
        <dbReference type="Proteomes" id="UP000329597"/>
    </source>
</evidence>
<keyword evidence="1" id="KW-1133">Transmembrane helix</keyword>